<evidence type="ECO:0000313" key="2">
    <source>
        <dbReference type="Proteomes" id="UP000198736"/>
    </source>
</evidence>
<proteinExistence type="predicted"/>
<keyword evidence="2" id="KW-1185">Reference proteome</keyword>
<accession>A0A0S4LL50</accession>
<organism evidence="1 2">
    <name type="scientific">Candidatus Nitrospira nitrificans</name>
    <dbReference type="NCBI Taxonomy" id="1742973"/>
    <lineage>
        <taxon>Bacteria</taxon>
        <taxon>Pseudomonadati</taxon>
        <taxon>Nitrospirota</taxon>
        <taxon>Nitrospiria</taxon>
        <taxon>Nitrospirales</taxon>
        <taxon>Nitrospiraceae</taxon>
        <taxon>Nitrospira</taxon>
    </lineage>
</organism>
<reference evidence="2" key="1">
    <citation type="submission" date="2015-10" db="EMBL/GenBank/DDBJ databases">
        <authorList>
            <person name="Luecker S."/>
            <person name="Luecker S."/>
        </authorList>
    </citation>
    <scope>NUCLEOTIDE SEQUENCE [LARGE SCALE GENOMIC DNA]</scope>
</reference>
<dbReference type="AlphaFoldDB" id="A0A0S4LL50"/>
<gene>
    <name evidence="1" type="ORF">COMA2_30201</name>
</gene>
<sequence>MFTMLQRFPVWRIVRIARTLVMEETLGDQLTREEAEVVRYCTSELLETVPELP</sequence>
<dbReference type="EMBL" id="CZPZ01000023">
    <property type="protein sequence ID" value="CUS37312.1"/>
    <property type="molecule type" value="Genomic_DNA"/>
</dbReference>
<evidence type="ECO:0000313" key="1">
    <source>
        <dbReference type="EMBL" id="CUS37312.1"/>
    </source>
</evidence>
<name>A0A0S4LL50_9BACT</name>
<protein>
    <submittedName>
        <fullName evidence="1">Uncharacterized protein</fullName>
    </submittedName>
</protein>
<dbReference type="Proteomes" id="UP000198736">
    <property type="component" value="Unassembled WGS sequence"/>
</dbReference>